<dbReference type="Proteomes" id="UP000066203">
    <property type="component" value="Chromosome"/>
</dbReference>
<accession>A0A0K2RYK8</accession>
<evidence type="ECO:0000256" key="1">
    <source>
        <dbReference type="SAM" id="Phobius"/>
    </source>
</evidence>
<sequence length="343" mass="38899">MLIVGAILAWVIGCFIYIIHSSTRRYVMVRVRFWRASYLLLQSQHFGDAYKAYSVLHKGCMGVPLKKGNIMAKVLKYVLGLDTANRFESFFSVGAPARDFQRYSAVDNRDNHLSDADFDTEAFRKRWDRDPSAAEKGCMLSHLNMWRDFLASDADWGVFAEDDALVSADADKVVQRIIERYPKVQLVNLCDGYSSQAGVMNPRVDYIRLSLLSPSVYGKYRMGKMYGPHRLGCAGLYLLSRSGAEQLVKHFEHKAPGTVADDYPLYEEWGLDVRFVQPGLCSWEGSSTLLESGMSHLECLNANQRGTCVWDRLRIALAPKMRLVNAKNTLLSTVEDVKRRLAR</sequence>
<organism evidence="3">
    <name type="scientific">Rothia mucilaginosa</name>
    <dbReference type="NCBI Taxonomy" id="43675"/>
    <lineage>
        <taxon>Bacteria</taxon>
        <taxon>Bacillati</taxon>
        <taxon>Actinomycetota</taxon>
        <taxon>Actinomycetes</taxon>
        <taxon>Micrococcales</taxon>
        <taxon>Micrococcaceae</taxon>
        <taxon>Rothia</taxon>
    </lineage>
</organism>
<evidence type="ECO:0000313" key="3">
    <source>
        <dbReference type="EMBL" id="BAS19647.1"/>
    </source>
</evidence>
<protein>
    <recommendedName>
        <fullName evidence="2">Glycosyl transferase family 25 domain-containing protein</fullName>
    </recommendedName>
</protein>
<feature type="domain" description="Glycosyl transferase family 25" evidence="2">
    <location>
        <begin position="99"/>
        <end position="254"/>
    </location>
</feature>
<keyword evidence="1" id="KW-1133">Transmembrane helix</keyword>
<dbReference type="AlphaFoldDB" id="A0A0K2RYK8"/>
<keyword evidence="1" id="KW-0812">Transmembrane</keyword>
<reference evidence="4" key="1">
    <citation type="submission" date="2015-08" db="EMBL/GenBank/DDBJ databases">
        <title>Complete genome sequence of Rothia mucilaginosa strain NUM-Rm6536.</title>
        <authorList>
            <person name="Nambu T."/>
        </authorList>
    </citation>
    <scope>NUCLEOTIDE SEQUENCE [LARGE SCALE GENOMIC DNA]</scope>
    <source>
        <strain evidence="4">NUM-Rm6536</strain>
    </source>
</reference>
<dbReference type="InterPro" id="IPR002654">
    <property type="entry name" value="Glyco_trans_25"/>
</dbReference>
<feature type="transmembrane region" description="Helical" evidence="1">
    <location>
        <begin position="6"/>
        <end position="27"/>
    </location>
</feature>
<dbReference type="EMBL" id="AP014938">
    <property type="protein sequence ID" value="BAS19647.1"/>
    <property type="molecule type" value="Genomic_DNA"/>
</dbReference>
<dbReference type="Pfam" id="PF01755">
    <property type="entry name" value="Glyco_transf_25"/>
    <property type="match status" value="1"/>
</dbReference>
<proteinExistence type="predicted"/>
<evidence type="ECO:0000259" key="2">
    <source>
        <dbReference type="Pfam" id="PF01755"/>
    </source>
</evidence>
<gene>
    <name evidence="3" type="ORF">RM6536_0400</name>
</gene>
<evidence type="ECO:0000313" key="4">
    <source>
        <dbReference type="Proteomes" id="UP000066203"/>
    </source>
</evidence>
<keyword evidence="1" id="KW-0472">Membrane</keyword>
<name>A0A0K2RYK8_9MICC</name>
<dbReference type="PATRIC" id="fig|43675.28.peg.403"/>